<feature type="domain" description="ThuA-like" evidence="1">
    <location>
        <begin position="4"/>
        <end position="216"/>
    </location>
</feature>
<reference evidence="2" key="1">
    <citation type="submission" date="2021-01" db="EMBL/GenBank/DDBJ databases">
        <title>Whole genome shotgun sequence of Sphaerisporangium rufum NBRC 109079.</title>
        <authorList>
            <person name="Komaki H."/>
            <person name="Tamura T."/>
        </authorList>
    </citation>
    <scope>NUCLEOTIDE SEQUENCE</scope>
    <source>
        <strain evidence="2">NBRC 109079</strain>
    </source>
</reference>
<dbReference type="AlphaFoldDB" id="A0A919R180"/>
<organism evidence="2 3">
    <name type="scientific">Sphaerisporangium rufum</name>
    <dbReference type="NCBI Taxonomy" id="1381558"/>
    <lineage>
        <taxon>Bacteria</taxon>
        <taxon>Bacillati</taxon>
        <taxon>Actinomycetota</taxon>
        <taxon>Actinomycetes</taxon>
        <taxon>Streptosporangiales</taxon>
        <taxon>Streptosporangiaceae</taxon>
        <taxon>Sphaerisporangium</taxon>
    </lineage>
</organism>
<dbReference type="Gene3D" id="3.40.50.880">
    <property type="match status" value="1"/>
</dbReference>
<keyword evidence="3" id="KW-1185">Reference proteome</keyword>
<accession>A0A919R180</accession>
<evidence type="ECO:0000313" key="3">
    <source>
        <dbReference type="Proteomes" id="UP000655287"/>
    </source>
</evidence>
<dbReference type="Proteomes" id="UP000655287">
    <property type="component" value="Unassembled WGS sequence"/>
</dbReference>
<dbReference type="Pfam" id="PF06283">
    <property type="entry name" value="ThuA"/>
    <property type="match status" value="1"/>
</dbReference>
<dbReference type="InterPro" id="IPR029010">
    <property type="entry name" value="ThuA-like"/>
</dbReference>
<gene>
    <name evidence="2" type="ORF">Sru01_21050</name>
</gene>
<dbReference type="InterPro" id="IPR029062">
    <property type="entry name" value="Class_I_gatase-like"/>
</dbReference>
<sequence length="222" mass="24082">MPPRLLLFTRTTGYRHDSIPAAVAAVRELCRAAGLATEHTEDPGHFRDDRLAGYAAVVWLQASGTVLDAEGRAAYERFTRRGGGFAGVHAAATAEPDWDFYEGLVGARFLAHPPGVHPAVLRVADAGTPATGHLPAEWHHTDEWYTFRTDPRPRVRVQLTLDESTYDPGELSMGGDHPIAWSGRHAGARTWYTALGHAAGTYDDPAFRAHLIGGIRSVLGDP</sequence>
<evidence type="ECO:0000259" key="1">
    <source>
        <dbReference type="Pfam" id="PF06283"/>
    </source>
</evidence>
<protein>
    <recommendedName>
        <fullName evidence="1">ThuA-like domain-containing protein</fullName>
    </recommendedName>
</protein>
<dbReference type="SUPFAM" id="SSF52317">
    <property type="entry name" value="Class I glutamine amidotransferase-like"/>
    <property type="match status" value="1"/>
</dbReference>
<dbReference type="EMBL" id="BOOU01000032">
    <property type="protein sequence ID" value="GII77123.1"/>
    <property type="molecule type" value="Genomic_DNA"/>
</dbReference>
<proteinExistence type="predicted"/>
<comment type="caution">
    <text evidence="2">The sequence shown here is derived from an EMBL/GenBank/DDBJ whole genome shotgun (WGS) entry which is preliminary data.</text>
</comment>
<evidence type="ECO:0000313" key="2">
    <source>
        <dbReference type="EMBL" id="GII77123.1"/>
    </source>
</evidence>
<name>A0A919R180_9ACTN</name>
<dbReference type="PANTHER" id="PTHR40469:SF2">
    <property type="entry name" value="GALACTOSE-BINDING DOMAIN-LIKE SUPERFAMILY PROTEIN"/>
    <property type="match status" value="1"/>
</dbReference>
<dbReference type="RefSeq" id="WP_203983873.1">
    <property type="nucleotide sequence ID" value="NZ_BOOU01000032.1"/>
</dbReference>
<dbReference type="PANTHER" id="PTHR40469">
    <property type="entry name" value="SECRETED GLYCOSYL HYDROLASE"/>
    <property type="match status" value="1"/>
</dbReference>